<dbReference type="PANTHER" id="PTHR10357:SF210">
    <property type="entry name" value="MALTODEXTRIN GLUCOSIDASE"/>
    <property type="match status" value="1"/>
</dbReference>
<organism evidence="6 7">
    <name type="scientific">Pelomonas margarita</name>
    <dbReference type="NCBI Taxonomy" id="3299031"/>
    <lineage>
        <taxon>Bacteria</taxon>
        <taxon>Pseudomonadati</taxon>
        <taxon>Pseudomonadota</taxon>
        <taxon>Betaproteobacteria</taxon>
        <taxon>Burkholderiales</taxon>
        <taxon>Sphaerotilaceae</taxon>
        <taxon>Roseateles</taxon>
    </lineage>
</organism>
<dbReference type="SUPFAM" id="SSF51445">
    <property type="entry name" value="(Trans)glycosidases"/>
    <property type="match status" value="1"/>
</dbReference>
<evidence type="ECO:0000313" key="6">
    <source>
        <dbReference type="EMBL" id="MFG6441318.1"/>
    </source>
</evidence>
<feature type="region of interest" description="Disordered" evidence="3">
    <location>
        <begin position="309"/>
        <end position="328"/>
    </location>
</feature>
<dbReference type="Gene3D" id="2.60.40.1180">
    <property type="entry name" value="Golgi alpha-mannosidase II"/>
    <property type="match status" value="1"/>
</dbReference>
<dbReference type="EMBL" id="JBIGHW010000005">
    <property type="protein sequence ID" value="MFG6441318.1"/>
    <property type="molecule type" value="Genomic_DNA"/>
</dbReference>
<dbReference type="SMART" id="SM00642">
    <property type="entry name" value="Aamy"/>
    <property type="match status" value="1"/>
</dbReference>
<feature type="compositionally biased region" description="Low complexity" evidence="3">
    <location>
        <begin position="462"/>
        <end position="475"/>
    </location>
</feature>
<evidence type="ECO:0000256" key="4">
    <source>
        <dbReference type="SAM" id="SignalP"/>
    </source>
</evidence>
<evidence type="ECO:0000313" key="7">
    <source>
        <dbReference type="Proteomes" id="UP001606301"/>
    </source>
</evidence>
<gene>
    <name evidence="6" type="ORF">ACG0Z3_11570</name>
</gene>
<comment type="caution">
    <text evidence="6">The sequence shown here is derived from an EMBL/GenBank/DDBJ whole genome shotgun (WGS) entry which is preliminary data.</text>
</comment>
<dbReference type="InterPro" id="IPR017853">
    <property type="entry name" value="GH"/>
</dbReference>
<dbReference type="PANTHER" id="PTHR10357">
    <property type="entry name" value="ALPHA-AMYLASE FAMILY MEMBER"/>
    <property type="match status" value="1"/>
</dbReference>
<dbReference type="Gene3D" id="3.20.20.80">
    <property type="entry name" value="Glycosidases"/>
    <property type="match status" value="1"/>
</dbReference>
<protein>
    <submittedName>
        <fullName evidence="6">Glycoside hydrolase family 13 protein</fullName>
    </submittedName>
</protein>
<dbReference type="Pfam" id="PF00128">
    <property type="entry name" value="Alpha-amylase"/>
    <property type="match status" value="1"/>
</dbReference>
<feature type="domain" description="Glycosyl hydrolase family 13 catalytic" evidence="5">
    <location>
        <begin position="299"/>
        <end position="729"/>
    </location>
</feature>
<feature type="chain" id="PRO_5045695098" evidence="4">
    <location>
        <begin position="21"/>
        <end position="820"/>
    </location>
</feature>
<dbReference type="InterPro" id="IPR013780">
    <property type="entry name" value="Glyco_hydro_b"/>
</dbReference>
<reference evidence="6 7" key="1">
    <citation type="submission" date="2024-08" db="EMBL/GenBank/DDBJ databases">
        <authorList>
            <person name="Lu H."/>
        </authorList>
    </citation>
    <scope>NUCLEOTIDE SEQUENCE [LARGE SCALE GENOMIC DNA]</scope>
    <source>
        <strain evidence="6 7">LKC17W</strain>
    </source>
</reference>
<evidence type="ECO:0000256" key="2">
    <source>
        <dbReference type="ARBA" id="ARBA00023295"/>
    </source>
</evidence>
<dbReference type="InterPro" id="IPR045857">
    <property type="entry name" value="O16G_dom_2"/>
</dbReference>
<evidence type="ECO:0000256" key="1">
    <source>
        <dbReference type="ARBA" id="ARBA00022801"/>
    </source>
</evidence>
<feature type="signal peptide" evidence="4">
    <location>
        <begin position="1"/>
        <end position="20"/>
    </location>
</feature>
<proteinExistence type="predicted"/>
<dbReference type="Gene3D" id="3.90.400.10">
    <property type="entry name" value="Oligo-1,6-glucosidase, Domain 2"/>
    <property type="match status" value="1"/>
</dbReference>
<dbReference type="GO" id="GO:0016787">
    <property type="term" value="F:hydrolase activity"/>
    <property type="evidence" value="ECO:0007669"/>
    <property type="project" value="UniProtKB-KW"/>
</dbReference>
<dbReference type="RefSeq" id="WP_394397638.1">
    <property type="nucleotide sequence ID" value="NZ_JBIGHW010000005.1"/>
</dbReference>
<dbReference type="CDD" id="cd11338">
    <property type="entry name" value="AmyAc_CMD"/>
    <property type="match status" value="1"/>
</dbReference>
<dbReference type="InterPro" id="IPR006047">
    <property type="entry name" value="GH13_cat_dom"/>
</dbReference>
<keyword evidence="4" id="KW-0732">Signal</keyword>
<feature type="region of interest" description="Disordered" evidence="3">
    <location>
        <begin position="453"/>
        <end position="483"/>
    </location>
</feature>
<evidence type="ECO:0000256" key="3">
    <source>
        <dbReference type="SAM" id="MobiDB-lite"/>
    </source>
</evidence>
<accession>A0ABW7FJ00</accession>
<keyword evidence="2" id="KW-0326">Glycosidase</keyword>
<dbReference type="Proteomes" id="UP001606301">
    <property type="component" value="Unassembled WGS sequence"/>
</dbReference>
<sequence length="820" mass="90858">MIKMTALCAALLSLASASHAADCKPAPLGDATLYLRGGVNNWAAADEYAFEYRCDAYFLNLKASGVQEFKLADEDWTGRLTFGGDGQGNPARGGAGNIRREFSGEHTLRLSIAADGSAQLSVGPLSFKPTPPAPLTDKVALRTRFDSRDTAFKQPFGAQPAGTDVSFSIGNDVPGLKAATLIIERRQMSGNQEQLAYEPLARIPMTPRSRGLGTGFSARYRFDAAGVYGYWFEIETAQGKYALQNNKDAIYWTREKGSMGPATVERLPANLNRVRRYRQTIHAADFQVPAWARDVVYYYVFPERFRNGDSANDPRPGGGRPQDRYQDRDVERHARWNEKPFKPGTGDGSDALFNNDFFGGDLQGLIDKLDYIKALGANALYLTPVFRAPSNHKYDAADYKQIDPAFGSNADFERLCAEAAKRGIRVIPDTSLNHVGADSPYFNRFNNFPTYQPPRLPDGSLPPEGAAASSGRPSARGGGAFDGGKINPHSPYYSWFKFKPEEKDPNKQFQGWVGVSDLPELDKNDPSWRAYAYRDPDSVTNYWLDRGAAGWRMDVAPWVPDDFWREWRSAVKAKRPDALTVAETWFDSSKYFLGDMFDSTMNYIFRNAVLDYAAGKSGKLAAANLELMREAYPPQAFSALMNLLSTHDQPRALHHFGEDRDLPQAKRRLLLSVFFQMTYPGAPTIYYGDEVGLGGGDDPYNRATYPWADQGGQPDEALLREFKRLVALRHELPVLRHGTLSAPLHADEQVLVLARQLGQTWALTATNNSLQPRTVQVTLPAGLPRDARFTNALDGGVPLQARQGRLTLTLAPLSGLVLTR</sequence>
<keyword evidence="7" id="KW-1185">Reference proteome</keyword>
<dbReference type="SUPFAM" id="SSF51011">
    <property type="entry name" value="Glycosyl hydrolase domain"/>
    <property type="match status" value="1"/>
</dbReference>
<keyword evidence="1 6" id="KW-0378">Hydrolase</keyword>
<evidence type="ECO:0000259" key="5">
    <source>
        <dbReference type="SMART" id="SM00642"/>
    </source>
</evidence>
<name>A0ABW7FJ00_9BURK</name>